<dbReference type="Gene3D" id="2.180.10.10">
    <property type="entry name" value="RHS repeat-associated core"/>
    <property type="match status" value="1"/>
</dbReference>
<evidence type="ECO:0000256" key="1">
    <source>
        <dbReference type="ARBA" id="ARBA00022737"/>
    </source>
</evidence>
<reference evidence="3" key="2">
    <citation type="journal article" date="2014" name="ISME J.">
        <title>Microbial stratification in low pH oxic and suboxic macroscopic growths along an acid mine drainage.</title>
        <authorList>
            <person name="Mendez-Garcia C."/>
            <person name="Mesa V."/>
            <person name="Sprenger R.R."/>
            <person name="Richter M."/>
            <person name="Diez M.S."/>
            <person name="Solano J."/>
            <person name="Bargiela R."/>
            <person name="Golyshina O.V."/>
            <person name="Manteca A."/>
            <person name="Ramos J.L."/>
            <person name="Gallego J.R."/>
            <person name="Llorente I."/>
            <person name="Martins Dos Santos V.A."/>
            <person name="Jensen O.N."/>
            <person name="Pelaez A.I."/>
            <person name="Sanchez J."/>
            <person name="Ferrer M."/>
        </authorList>
    </citation>
    <scope>NUCLEOTIDE SEQUENCE</scope>
</reference>
<dbReference type="AlphaFoldDB" id="T1BG39"/>
<reference evidence="3" key="1">
    <citation type="submission" date="2013-08" db="EMBL/GenBank/DDBJ databases">
        <authorList>
            <person name="Mendez C."/>
            <person name="Richter M."/>
            <person name="Ferrer M."/>
            <person name="Sanchez J."/>
        </authorList>
    </citation>
    <scope>NUCLEOTIDE SEQUENCE</scope>
</reference>
<dbReference type="InterPro" id="IPR056823">
    <property type="entry name" value="TEN-like_YD-shell"/>
</dbReference>
<protein>
    <submittedName>
        <fullName evidence="3">YD repeat-containing protein</fullName>
    </submittedName>
</protein>
<dbReference type="InterPro" id="IPR022385">
    <property type="entry name" value="Rhs_assc_core"/>
</dbReference>
<dbReference type="PANTHER" id="PTHR32305:SF15">
    <property type="entry name" value="PROTEIN RHSA-RELATED"/>
    <property type="match status" value="1"/>
</dbReference>
<dbReference type="InterPro" id="IPR050708">
    <property type="entry name" value="T6SS_VgrG/RHS"/>
</dbReference>
<evidence type="ECO:0000313" key="3">
    <source>
        <dbReference type="EMBL" id="EQD68592.1"/>
    </source>
</evidence>
<feature type="non-terminal residue" evidence="3">
    <location>
        <position position="1"/>
    </location>
</feature>
<accession>T1BG39</accession>
<dbReference type="Pfam" id="PF25023">
    <property type="entry name" value="TEN_YD-shell"/>
    <property type="match status" value="1"/>
</dbReference>
<feature type="non-terminal residue" evidence="3">
    <location>
        <position position="119"/>
    </location>
</feature>
<evidence type="ECO:0000259" key="2">
    <source>
        <dbReference type="Pfam" id="PF25023"/>
    </source>
</evidence>
<name>T1BG39_9ZZZZ</name>
<feature type="domain" description="Teneurin-like YD-shell" evidence="2">
    <location>
        <begin position="1"/>
        <end position="50"/>
    </location>
</feature>
<dbReference type="NCBIfam" id="TIGR03696">
    <property type="entry name" value="Rhs_assc_core"/>
    <property type="match status" value="1"/>
</dbReference>
<dbReference type="PANTHER" id="PTHR32305">
    <property type="match status" value="1"/>
</dbReference>
<gene>
    <name evidence="3" type="ORF">B2A_00364</name>
</gene>
<proteinExistence type="predicted"/>
<dbReference type="EMBL" id="AUZZ01000286">
    <property type="protein sequence ID" value="EQD68592.1"/>
    <property type="molecule type" value="Genomic_DNA"/>
</dbReference>
<organism evidence="3">
    <name type="scientific">mine drainage metagenome</name>
    <dbReference type="NCBI Taxonomy" id="410659"/>
    <lineage>
        <taxon>unclassified sequences</taxon>
        <taxon>metagenomes</taxon>
        <taxon>ecological metagenomes</taxon>
    </lineage>
</organism>
<keyword evidence="1" id="KW-0677">Repeat</keyword>
<comment type="caution">
    <text evidence="3">The sequence shown here is derived from an EMBL/GenBank/DDBJ whole genome shotgun (WGS) entry which is preliminary data.</text>
</comment>
<sequence>YDVWGNVTSDTNPGFQPFGFAGGLYDADTGLVHFGARDYDPVTGRWTTRDPLGFAGGDTNLYGYVLQDPINLEDPSGRFGTGVVGGGSLEAGVGSGGAYQEGSGAGVFYGNGNISAGEY</sequence>